<dbReference type="CDD" id="cd12888">
    <property type="entry name" value="SPRY_PRY_TRIM7_like"/>
    <property type="match status" value="1"/>
</dbReference>
<reference evidence="4" key="2">
    <citation type="journal article" date="2013" name="Nat. Genet.">
        <title>The draft genomes of soft-shell turtle and green sea turtle yield insights into the development and evolution of the turtle-specific body plan.</title>
        <authorList>
            <person name="Wang Z."/>
            <person name="Pascual-Anaya J."/>
            <person name="Zadissa A."/>
            <person name="Li W."/>
            <person name="Niimura Y."/>
            <person name="Huang Z."/>
            <person name="Li C."/>
            <person name="White S."/>
            <person name="Xiong Z."/>
            <person name="Fang D."/>
            <person name="Wang B."/>
            <person name="Ming Y."/>
            <person name="Chen Y."/>
            <person name="Zheng Y."/>
            <person name="Kuraku S."/>
            <person name="Pignatelli M."/>
            <person name="Herrero J."/>
            <person name="Beal K."/>
            <person name="Nozawa M."/>
            <person name="Li Q."/>
            <person name="Wang J."/>
            <person name="Zhang H."/>
            <person name="Yu L."/>
            <person name="Shigenobu S."/>
            <person name="Wang J."/>
            <person name="Liu J."/>
            <person name="Flicek P."/>
            <person name="Searle S."/>
            <person name="Wang J."/>
            <person name="Kuratani S."/>
            <person name="Yin Y."/>
            <person name="Aken B."/>
            <person name="Zhang G."/>
            <person name="Irie N."/>
        </authorList>
    </citation>
    <scope>NUCLEOTIDE SEQUENCE [LARGE SCALE GENOMIC DNA]</scope>
    <source>
        <strain evidence="4">Daiwa-1</strain>
    </source>
</reference>
<dbReference type="Pfam" id="PF13765">
    <property type="entry name" value="PRY"/>
    <property type="match status" value="1"/>
</dbReference>
<dbReference type="SMART" id="SM00589">
    <property type="entry name" value="PRY"/>
    <property type="match status" value="1"/>
</dbReference>
<name>K7GBG7_PELSI</name>
<dbReference type="InterPro" id="IPR003877">
    <property type="entry name" value="SPRY_dom"/>
</dbReference>
<dbReference type="InterPro" id="IPR043136">
    <property type="entry name" value="B30.2/SPRY_sf"/>
</dbReference>
<dbReference type="EMBL" id="AGCU01161399">
    <property type="status" value="NOT_ANNOTATED_CDS"/>
    <property type="molecule type" value="Genomic_DNA"/>
</dbReference>
<dbReference type="AlphaFoldDB" id="K7GBG7"/>
<evidence type="ECO:0000259" key="2">
    <source>
        <dbReference type="PROSITE" id="PS50188"/>
    </source>
</evidence>
<dbReference type="SUPFAM" id="SSF49899">
    <property type="entry name" value="Concanavalin A-like lectins/glucanases"/>
    <property type="match status" value="1"/>
</dbReference>
<reference evidence="3" key="4">
    <citation type="submission" date="2025-09" db="UniProtKB">
        <authorList>
            <consortium name="Ensembl"/>
        </authorList>
    </citation>
    <scope>IDENTIFICATION</scope>
</reference>
<dbReference type="FunFam" id="2.60.120.920:FF:000004">
    <property type="entry name" value="Butyrophilin subfamily 1 member A1"/>
    <property type="match status" value="1"/>
</dbReference>
<evidence type="ECO:0000256" key="1">
    <source>
        <dbReference type="SAM" id="Coils"/>
    </source>
</evidence>
<keyword evidence="4" id="KW-1185">Reference proteome</keyword>
<feature type="coiled-coil region" evidence="1">
    <location>
        <begin position="17"/>
        <end position="66"/>
    </location>
</feature>
<accession>K7GBG7</accession>
<dbReference type="HOGENOM" id="CLU_013137_0_0_1"/>
<dbReference type="Ensembl" id="ENSPSIT00000017707.1">
    <property type="protein sequence ID" value="ENSPSIP00000017628.1"/>
    <property type="gene ID" value="ENSPSIG00000015667.1"/>
</dbReference>
<dbReference type="InterPro" id="IPR003879">
    <property type="entry name" value="Butyrophylin_SPRY"/>
</dbReference>
<dbReference type="PROSITE" id="PS50188">
    <property type="entry name" value="B302_SPRY"/>
    <property type="match status" value="1"/>
</dbReference>
<evidence type="ECO:0000313" key="3">
    <source>
        <dbReference type="Ensembl" id="ENSPSIP00000017628.1"/>
    </source>
</evidence>
<dbReference type="EMBL" id="AGCU01161401">
    <property type="status" value="NOT_ANNOTATED_CDS"/>
    <property type="molecule type" value="Genomic_DNA"/>
</dbReference>
<dbReference type="EMBL" id="AGCU01161400">
    <property type="status" value="NOT_ANNOTATED_CDS"/>
    <property type="molecule type" value="Genomic_DNA"/>
</dbReference>
<reference evidence="4" key="1">
    <citation type="submission" date="2011-10" db="EMBL/GenBank/DDBJ databases">
        <authorList>
            <consortium name="Soft-shell Turtle Genome Consortium"/>
        </authorList>
    </citation>
    <scope>NUCLEOTIDE SEQUENCE [LARGE SCALE GENOMIC DNA]</scope>
    <source>
        <strain evidence="4">Daiwa-1</strain>
    </source>
</reference>
<dbReference type="Pfam" id="PF00622">
    <property type="entry name" value="SPRY"/>
    <property type="match status" value="1"/>
</dbReference>
<dbReference type="InterPro" id="IPR050143">
    <property type="entry name" value="TRIM/RBCC"/>
</dbReference>
<protein>
    <recommendedName>
        <fullName evidence="2">B30.2/SPRY domain-containing protein</fullName>
    </recommendedName>
</protein>
<dbReference type="InterPro" id="IPR013320">
    <property type="entry name" value="ConA-like_dom_sf"/>
</dbReference>
<dbReference type="OMA" id="ACEQENE"/>
<proteinExistence type="predicted"/>
<dbReference type="SMART" id="SM00449">
    <property type="entry name" value="SPRY"/>
    <property type="match status" value="1"/>
</dbReference>
<sequence length="298" mass="33857">QTQAERQKIVAEFQQLRQFLEQQERLLLAQLQKLEGEIVKIQTDTVTKLSEQISRLSEQIRELEGKCQKPASEFLQDVLVSHLKCEEGQAQQPEEMAPQLEEQVRGFSQKVIALSETLREFKVQLIPLHHLQDCDSDNVTLDEDTAHVLLKLSEDGKCLQWGYDVQSRPDIPERFDVDPCVLGNERFTSGRHSWEVDVGNGHNWAVGVAKESVSRKGGISMTPEGGIWAVQRSGSNCWALTDYVTPLLLSQIPRRVRVCLDCDRGQVVFTNADTENLIYVFPPGSLPQERIQPWLGVW</sequence>
<evidence type="ECO:0000313" key="4">
    <source>
        <dbReference type="Proteomes" id="UP000007267"/>
    </source>
</evidence>
<dbReference type="EMBL" id="AGCU01161402">
    <property type="status" value="NOT_ANNOTATED_CDS"/>
    <property type="molecule type" value="Genomic_DNA"/>
</dbReference>
<organism evidence="3 4">
    <name type="scientific">Pelodiscus sinensis</name>
    <name type="common">Chinese softshell turtle</name>
    <name type="synonym">Trionyx sinensis</name>
    <dbReference type="NCBI Taxonomy" id="13735"/>
    <lineage>
        <taxon>Eukaryota</taxon>
        <taxon>Metazoa</taxon>
        <taxon>Chordata</taxon>
        <taxon>Craniata</taxon>
        <taxon>Vertebrata</taxon>
        <taxon>Euteleostomi</taxon>
        <taxon>Archelosauria</taxon>
        <taxon>Testudinata</taxon>
        <taxon>Testudines</taxon>
        <taxon>Cryptodira</taxon>
        <taxon>Trionychia</taxon>
        <taxon>Trionychidae</taxon>
        <taxon>Pelodiscus</taxon>
    </lineage>
</organism>
<dbReference type="PANTHER" id="PTHR24103">
    <property type="entry name" value="E3 UBIQUITIN-PROTEIN LIGASE TRIM"/>
    <property type="match status" value="1"/>
</dbReference>
<dbReference type="GeneTree" id="ENSGT00940000153527"/>
<dbReference type="Gene3D" id="2.60.120.920">
    <property type="match status" value="1"/>
</dbReference>
<dbReference type="PRINTS" id="PR01407">
    <property type="entry name" value="BUTYPHLNCDUF"/>
</dbReference>
<keyword evidence="1" id="KW-0175">Coiled coil</keyword>
<feature type="domain" description="B30.2/SPRY" evidence="2">
    <location>
        <begin position="118"/>
        <end position="298"/>
    </location>
</feature>
<reference evidence="3" key="3">
    <citation type="submission" date="2025-08" db="UniProtKB">
        <authorList>
            <consortium name="Ensembl"/>
        </authorList>
    </citation>
    <scope>IDENTIFICATION</scope>
</reference>
<dbReference type="InterPro" id="IPR001870">
    <property type="entry name" value="B30.2/SPRY"/>
</dbReference>
<dbReference type="InterPro" id="IPR006574">
    <property type="entry name" value="PRY"/>
</dbReference>
<dbReference type="Proteomes" id="UP000007267">
    <property type="component" value="Unassembled WGS sequence"/>
</dbReference>